<accession>A0A914BAI1</accession>
<keyword evidence="3 5" id="KW-1133">Transmembrane helix</keyword>
<keyword evidence="5" id="KW-0407">Ion channel</keyword>
<dbReference type="InterPro" id="IPR036719">
    <property type="entry name" value="Neuro-gated_channel_TM_sf"/>
</dbReference>
<dbReference type="Pfam" id="PF02931">
    <property type="entry name" value="Neur_chan_LBD"/>
    <property type="match status" value="1"/>
</dbReference>
<dbReference type="SUPFAM" id="SSF90112">
    <property type="entry name" value="Neurotransmitter-gated ion-channel transmembrane pore"/>
    <property type="match status" value="1"/>
</dbReference>
<protein>
    <submittedName>
        <fullName evidence="8">Uncharacterized protein</fullName>
    </submittedName>
</protein>
<feature type="domain" description="Neurotransmitter-gated ion-channel ligand-binding" evidence="6">
    <location>
        <begin position="16"/>
        <end position="213"/>
    </location>
</feature>
<dbReference type="CDD" id="cd18989">
    <property type="entry name" value="LGIC_ECD_cation"/>
    <property type="match status" value="1"/>
</dbReference>
<dbReference type="OrthoDB" id="5975154at2759"/>
<dbReference type="GeneID" id="119741419"/>
<feature type="transmembrane region" description="Helical" evidence="5">
    <location>
        <begin position="245"/>
        <end position="264"/>
    </location>
</feature>
<dbReference type="PROSITE" id="PS00236">
    <property type="entry name" value="NEUROTR_ION_CHANNEL"/>
    <property type="match status" value="1"/>
</dbReference>
<proteinExistence type="inferred from homology"/>
<evidence type="ECO:0000256" key="4">
    <source>
        <dbReference type="ARBA" id="ARBA00023136"/>
    </source>
</evidence>
<dbReference type="GO" id="GO:0016020">
    <property type="term" value="C:membrane"/>
    <property type="evidence" value="ECO:0007669"/>
    <property type="project" value="UniProtKB-SubCell"/>
</dbReference>
<feature type="domain" description="Neurotransmitter-gated ion-channel transmembrane" evidence="7">
    <location>
        <begin position="222"/>
        <end position="302"/>
    </location>
</feature>
<keyword evidence="2 5" id="KW-0812">Transmembrane</keyword>
<dbReference type="EnsemblMetazoa" id="XM_038217163.1">
    <property type="protein sequence ID" value="XP_038073091.1"/>
    <property type="gene ID" value="LOC119741419"/>
</dbReference>
<evidence type="ECO:0000259" key="7">
    <source>
        <dbReference type="Pfam" id="PF02932"/>
    </source>
</evidence>
<evidence type="ECO:0000256" key="2">
    <source>
        <dbReference type="ARBA" id="ARBA00022692"/>
    </source>
</evidence>
<feature type="transmembrane region" description="Helical" evidence="5">
    <location>
        <begin position="276"/>
        <end position="297"/>
    </location>
</feature>
<dbReference type="PRINTS" id="PR00252">
    <property type="entry name" value="NRIONCHANNEL"/>
</dbReference>
<comment type="subcellular location">
    <subcellularLocation>
        <location evidence="1">Membrane</location>
        <topology evidence="1">Multi-pass membrane protein</topology>
    </subcellularLocation>
</comment>
<dbReference type="GO" id="GO:0004888">
    <property type="term" value="F:transmembrane signaling receptor activity"/>
    <property type="evidence" value="ECO:0007669"/>
    <property type="project" value="InterPro"/>
</dbReference>
<dbReference type="PANTHER" id="PTHR18945">
    <property type="entry name" value="NEUROTRANSMITTER GATED ION CHANNEL"/>
    <property type="match status" value="1"/>
</dbReference>
<reference evidence="8" key="1">
    <citation type="submission" date="2022-11" db="UniProtKB">
        <authorList>
            <consortium name="EnsemblMetazoa"/>
        </authorList>
    </citation>
    <scope>IDENTIFICATION</scope>
</reference>
<dbReference type="Gene3D" id="2.70.170.10">
    <property type="entry name" value="Neurotransmitter-gated ion-channel ligand-binding domain"/>
    <property type="match status" value="1"/>
</dbReference>
<dbReference type="AlphaFoldDB" id="A0A914BAI1"/>
<evidence type="ECO:0000259" key="6">
    <source>
        <dbReference type="Pfam" id="PF02931"/>
    </source>
</evidence>
<evidence type="ECO:0000313" key="9">
    <source>
        <dbReference type="Proteomes" id="UP000887568"/>
    </source>
</evidence>
<dbReference type="SUPFAM" id="SSF63712">
    <property type="entry name" value="Nicotinic receptor ligand binding domain-like"/>
    <property type="match status" value="1"/>
</dbReference>
<feature type="transmembrane region" description="Helical" evidence="5">
    <location>
        <begin position="340"/>
        <end position="361"/>
    </location>
</feature>
<dbReference type="InterPro" id="IPR038050">
    <property type="entry name" value="Neuro_actylchol_rec"/>
</dbReference>
<dbReference type="InterPro" id="IPR018000">
    <property type="entry name" value="Neurotransmitter_ion_chnl_CS"/>
</dbReference>
<dbReference type="InterPro" id="IPR006029">
    <property type="entry name" value="Neurotrans-gated_channel_TM"/>
</dbReference>
<dbReference type="InterPro" id="IPR006201">
    <property type="entry name" value="Neur_channel"/>
</dbReference>
<dbReference type="FunFam" id="2.70.170.10:FF:000028">
    <property type="entry name" value="AcetylCholine Receptor"/>
    <property type="match status" value="1"/>
</dbReference>
<keyword evidence="5" id="KW-0813">Transport</keyword>
<evidence type="ECO:0000256" key="1">
    <source>
        <dbReference type="ARBA" id="ARBA00004141"/>
    </source>
</evidence>
<dbReference type="RefSeq" id="XP_038073091.1">
    <property type="nucleotide sequence ID" value="XM_038217163.1"/>
</dbReference>
<dbReference type="Gene3D" id="1.20.58.390">
    <property type="entry name" value="Neurotransmitter-gated ion-channel transmembrane domain"/>
    <property type="match status" value="1"/>
</dbReference>
<dbReference type="GO" id="GO:0005230">
    <property type="term" value="F:extracellular ligand-gated monoatomic ion channel activity"/>
    <property type="evidence" value="ECO:0007669"/>
    <property type="project" value="InterPro"/>
</dbReference>
<feature type="transmembrane region" description="Helical" evidence="5">
    <location>
        <begin position="217"/>
        <end position="239"/>
    </location>
</feature>
<organism evidence="8 9">
    <name type="scientific">Patiria miniata</name>
    <name type="common">Bat star</name>
    <name type="synonym">Asterina miniata</name>
    <dbReference type="NCBI Taxonomy" id="46514"/>
    <lineage>
        <taxon>Eukaryota</taxon>
        <taxon>Metazoa</taxon>
        <taxon>Echinodermata</taxon>
        <taxon>Eleutherozoa</taxon>
        <taxon>Asterozoa</taxon>
        <taxon>Asteroidea</taxon>
        <taxon>Valvatacea</taxon>
        <taxon>Valvatida</taxon>
        <taxon>Asterinidae</taxon>
        <taxon>Patiria</taxon>
    </lineage>
</organism>
<keyword evidence="4 5" id="KW-0472">Membrane</keyword>
<dbReference type="Pfam" id="PF02932">
    <property type="entry name" value="Neur_chan_memb"/>
    <property type="match status" value="1"/>
</dbReference>
<sequence length="363" mass="41033">MLYCLYTDEEHNSRHNLIVELMEMHNKEVIPKTPVNVSYSLSLFSIDGVDEKDNILRISAFATLLWSDHRFQWDPANYSGVSNVNLQASNIWRPDLRMLYAQVVEADVPLVAHFDGTISYFLPLQIAIPCPFNFKDFPFDVHTCDLRLESWSHPGSAINLTILEDAVSTLFYHRENSQWEVQSFKVNRTVVEYEDYTTTQFITLSYRIQIKRTVKEYTVRFVAPSVITSLLILLCFLIPPLSGGRMVLCSVVILGLLLQLFHLNQTVPIHGSDAPFMAQFLTFSVFLAVFAAVESVVSMNLSSWGTWSGSGNNNSNAHKDGEELVAQPKPNLFLMQLARIIDLVCFVVFTVIFAIGGGIILNP</sequence>
<keyword evidence="9" id="KW-1185">Reference proteome</keyword>
<evidence type="ECO:0000313" key="8">
    <source>
        <dbReference type="EnsemblMetazoa" id="XP_038073091.1"/>
    </source>
</evidence>
<dbReference type="OMA" id="EYEYPEI"/>
<evidence type="ECO:0000256" key="5">
    <source>
        <dbReference type="RuleBase" id="RU000687"/>
    </source>
</evidence>
<comment type="similarity">
    <text evidence="5">Belongs to the ligand-gated ion channel (TC 1.A.9) family.</text>
</comment>
<dbReference type="Proteomes" id="UP000887568">
    <property type="component" value="Unplaced"/>
</dbReference>
<name>A0A914BAI1_PATMI</name>
<keyword evidence="5" id="KW-0406">Ion transport</keyword>
<dbReference type="InterPro" id="IPR006202">
    <property type="entry name" value="Neur_chan_lig-bd"/>
</dbReference>
<evidence type="ECO:0000256" key="3">
    <source>
        <dbReference type="ARBA" id="ARBA00022989"/>
    </source>
</evidence>
<dbReference type="InterPro" id="IPR036734">
    <property type="entry name" value="Neur_chan_lig-bd_sf"/>
</dbReference>